<dbReference type="RefSeq" id="WP_254161515.1">
    <property type="nucleotide sequence ID" value="NZ_CP100358.1"/>
</dbReference>
<organism evidence="2 3">
    <name type="scientific">Natronosalvus rutilus</name>
    <dbReference type="NCBI Taxonomy" id="2953753"/>
    <lineage>
        <taxon>Archaea</taxon>
        <taxon>Methanobacteriati</taxon>
        <taxon>Methanobacteriota</taxon>
        <taxon>Stenosarchaea group</taxon>
        <taxon>Halobacteria</taxon>
        <taxon>Halobacteriales</taxon>
        <taxon>Natrialbaceae</taxon>
        <taxon>Natronosalvus</taxon>
    </lineage>
</organism>
<sequence>MATAYRHLPAKAPVDRIEQHDDVPQIPGPWELIEDPSDRPFDARAAWAHRETGQIVAVVKNVRPTQMHTPETSRDDTGYNARVYRPDTTGERDLSSELGSKDAAWVSAIRFMAKYPAGDYEIPELDTWDYGTTVEW</sequence>
<dbReference type="AlphaFoldDB" id="A0A9E7NCK6"/>
<dbReference type="EMBL" id="CP100358">
    <property type="protein sequence ID" value="UTF55964.1"/>
    <property type="molecule type" value="Genomic_DNA"/>
</dbReference>
<keyword evidence="2" id="KW-0614">Plasmid</keyword>
<name>A0A9E7NCK6_9EURY</name>
<proteinExistence type="predicted"/>
<protein>
    <submittedName>
        <fullName evidence="2">Uncharacterized protein</fullName>
    </submittedName>
</protein>
<evidence type="ECO:0000313" key="2">
    <source>
        <dbReference type="EMBL" id="UTF55964.1"/>
    </source>
</evidence>
<gene>
    <name evidence="2" type="ORF">NGM29_20955</name>
</gene>
<dbReference type="KEGG" id="sawl:NGM29_20955"/>
<geneLocation type="plasmid" evidence="2 3">
    <name>unnamed3</name>
</geneLocation>
<feature type="region of interest" description="Disordered" evidence="1">
    <location>
        <begin position="61"/>
        <end position="97"/>
    </location>
</feature>
<dbReference type="GeneID" id="73292571"/>
<keyword evidence="3" id="KW-1185">Reference proteome</keyword>
<reference evidence="2" key="1">
    <citation type="submission" date="2022-06" db="EMBL/GenBank/DDBJ databases">
        <title>Diverse halophilic archaea isolated from saline environments.</title>
        <authorList>
            <person name="Cui H.-L."/>
        </authorList>
    </citation>
    <scope>NUCLEOTIDE SEQUENCE</scope>
    <source>
        <strain evidence="2">WLHS1</strain>
        <plasmid evidence="2">unnamed3</plasmid>
    </source>
</reference>
<accession>A0A9E7NCK6</accession>
<feature type="compositionally biased region" description="Basic and acidic residues" evidence="1">
    <location>
        <begin position="84"/>
        <end position="95"/>
    </location>
</feature>
<dbReference type="Proteomes" id="UP001056855">
    <property type="component" value="Plasmid unnamed3"/>
</dbReference>
<evidence type="ECO:0000313" key="3">
    <source>
        <dbReference type="Proteomes" id="UP001056855"/>
    </source>
</evidence>
<evidence type="ECO:0000256" key="1">
    <source>
        <dbReference type="SAM" id="MobiDB-lite"/>
    </source>
</evidence>